<reference evidence="1" key="1">
    <citation type="submission" date="2019-11" db="EMBL/GenBank/DDBJ databases">
        <authorList>
            <person name="Feng L."/>
        </authorList>
    </citation>
    <scope>NUCLEOTIDE SEQUENCE</scope>
    <source>
        <strain evidence="1">BgluceraseaLFYP119</strain>
    </source>
</reference>
<dbReference type="RefSeq" id="WP_156353425.1">
    <property type="nucleotide sequence ID" value="NZ_CACRST010000010.1"/>
</dbReference>
<gene>
    <name evidence="1" type="ORF">BGLFYP119_01074</name>
</gene>
<sequence>MDITGILKPEELPFYVPQDLEYAINELLAAWDRDEKDLLDCYLDEVQAAARSVNEKNDAWVRSYYVLGGWKKQSAKVN</sequence>
<proteinExistence type="predicted"/>
<dbReference type="AlphaFoldDB" id="A0A6N2SBS8"/>
<evidence type="ECO:0000313" key="1">
    <source>
        <dbReference type="EMBL" id="VYS91063.1"/>
    </source>
</evidence>
<accession>A0A6N2SBS8</accession>
<dbReference type="EMBL" id="CACRST010000010">
    <property type="protein sequence ID" value="VYS91063.1"/>
    <property type="molecule type" value="Genomic_DNA"/>
</dbReference>
<name>A0A6N2SBS8_9FIRM</name>
<organism evidence="1">
    <name type="scientific">Blautia glucerasea</name>
    <dbReference type="NCBI Taxonomy" id="536633"/>
    <lineage>
        <taxon>Bacteria</taxon>
        <taxon>Bacillati</taxon>
        <taxon>Bacillota</taxon>
        <taxon>Clostridia</taxon>
        <taxon>Lachnospirales</taxon>
        <taxon>Lachnospiraceae</taxon>
        <taxon>Blautia</taxon>
    </lineage>
</organism>
<protein>
    <submittedName>
        <fullName evidence="1">Uncharacterized protein</fullName>
    </submittedName>
</protein>